<evidence type="ECO:0000313" key="2">
    <source>
        <dbReference type="EMBL" id="CAH3046326.1"/>
    </source>
</evidence>
<accession>A0ABN8N9P2</accession>
<proteinExistence type="predicted"/>
<protein>
    <recommendedName>
        <fullName evidence="4">SEA domain-containing protein</fullName>
    </recommendedName>
</protein>
<dbReference type="EMBL" id="CALNXK010000014">
    <property type="protein sequence ID" value="CAH3046326.1"/>
    <property type="molecule type" value="Genomic_DNA"/>
</dbReference>
<reference evidence="2 3" key="1">
    <citation type="submission" date="2022-05" db="EMBL/GenBank/DDBJ databases">
        <authorList>
            <consortium name="Genoscope - CEA"/>
            <person name="William W."/>
        </authorList>
    </citation>
    <scope>NUCLEOTIDE SEQUENCE [LARGE SCALE GENOMIC DNA]</scope>
</reference>
<evidence type="ECO:0000256" key="1">
    <source>
        <dbReference type="SAM" id="MobiDB-lite"/>
    </source>
</evidence>
<evidence type="ECO:0008006" key="4">
    <source>
        <dbReference type="Google" id="ProtNLM"/>
    </source>
</evidence>
<comment type="caution">
    <text evidence="2">The sequence shown here is derived from an EMBL/GenBank/DDBJ whole genome shotgun (WGS) entry which is preliminary data.</text>
</comment>
<dbReference type="Proteomes" id="UP001159405">
    <property type="component" value="Unassembled WGS sequence"/>
</dbReference>
<evidence type="ECO:0000313" key="3">
    <source>
        <dbReference type="Proteomes" id="UP001159405"/>
    </source>
</evidence>
<keyword evidence="3" id="KW-1185">Reference proteome</keyword>
<organism evidence="2 3">
    <name type="scientific">Porites lobata</name>
    <dbReference type="NCBI Taxonomy" id="104759"/>
    <lineage>
        <taxon>Eukaryota</taxon>
        <taxon>Metazoa</taxon>
        <taxon>Cnidaria</taxon>
        <taxon>Anthozoa</taxon>
        <taxon>Hexacorallia</taxon>
        <taxon>Scleractinia</taxon>
        <taxon>Fungiina</taxon>
        <taxon>Poritidae</taxon>
        <taxon>Porites</taxon>
    </lineage>
</organism>
<gene>
    <name evidence="2" type="ORF">PLOB_00008502</name>
</gene>
<sequence length="258" mass="27045">MSPSTSTSVSTSASPSTSVSTSVGPSTSTSVKISPSSTTGVSSSIAPVTPGSVVNIVLNMTRSCDVNGYNSSSDAQDVFNSLDTALKDLFTRDSITYVIKVLYVSATCVSGPSVQITIRVTFRTNLPSDLVIEQRLQGAIDDNIANLNITGQTVTFQGAVVGYEAKSGECQKCCNAGGPITLIKTCTPDSSCEGFWRKEKTESGHCPGEGRDTCQSVVCDKGSQSVKLTEEENGGPKFSVLSETTIREESKSNCSICK</sequence>
<name>A0ABN8N9P2_9CNID</name>
<feature type="region of interest" description="Disordered" evidence="1">
    <location>
        <begin position="1"/>
        <end position="44"/>
    </location>
</feature>